<reference evidence="2 3" key="1">
    <citation type="submission" date="2016-10" db="EMBL/GenBank/DDBJ databases">
        <authorList>
            <person name="de Groot N.N."/>
        </authorList>
    </citation>
    <scope>NUCLEOTIDE SEQUENCE [LARGE SCALE GENOMIC DNA]</scope>
    <source>
        <strain evidence="2 3">ATCC 700224</strain>
    </source>
</reference>
<keyword evidence="3" id="KW-1185">Reference proteome</keyword>
<name>A0A1G6X576_9PROT</name>
<dbReference type="AlphaFoldDB" id="A0A1G6X576"/>
<proteinExistence type="predicted"/>
<sequence>MRLTRTAIAGAMVLIGGLSGHNGALAQTAGTAAEARAAVARAAESVTAGRPAEAVKSLREATLAVWSAAPFDIVRLEACSDIPAGFRAFEPRGNAPLSVGEPFHLYIEPIGLAYEFVDGVYTMGLEADFVLLDTSGTILGGQRDFADVPFDFRAPSTDVYMTMTLGTERLPAGDYVLQITVRDALAGTDVTREVPLSVAAP</sequence>
<evidence type="ECO:0008006" key="4">
    <source>
        <dbReference type="Google" id="ProtNLM"/>
    </source>
</evidence>
<gene>
    <name evidence="2" type="ORF">SAMN05421720_101368</name>
</gene>
<dbReference type="EMBL" id="FNAP01000001">
    <property type="protein sequence ID" value="SDD73003.1"/>
    <property type="molecule type" value="Genomic_DNA"/>
</dbReference>
<organism evidence="2 3">
    <name type="scientific">Rhodospira trueperi</name>
    <dbReference type="NCBI Taxonomy" id="69960"/>
    <lineage>
        <taxon>Bacteria</taxon>
        <taxon>Pseudomonadati</taxon>
        <taxon>Pseudomonadota</taxon>
        <taxon>Alphaproteobacteria</taxon>
        <taxon>Rhodospirillales</taxon>
        <taxon>Rhodospirillaceae</taxon>
        <taxon>Rhodospira</taxon>
    </lineage>
</organism>
<dbReference type="RefSeq" id="WP_143027056.1">
    <property type="nucleotide sequence ID" value="NZ_FNAP01000001.1"/>
</dbReference>
<accession>A0A1G6X576</accession>
<evidence type="ECO:0000256" key="1">
    <source>
        <dbReference type="SAM" id="SignalP"/>
    </source>
</evidence>
<evidence type="ECO:0000313" key="3">
    <source>
        <dbReference type="Proteomes" id="UP000199412"/>
    </source>
</evidence>
<feature type="signal peptide" evidence="1">
    <location>
        <begin position="1"/>
        <end position="26"/>
    </location>
</feature>
<feature type="chain" id="PRO_5011666456" description="Bacterial spore germination immunoglobulin-like domain-containing protein" evidence="1">
    <location>
        <begin position="27"/>
        <end position="201"/>
    </location>
</feature>
<dbReference type="OrthoDB" id="8444059at2"/>
<protein>
    <recommendedName>
        <fullName evidence="4">Bacterial spore germination immunoglobulin-like domain-containing protein</fullName>
    </recommendedName>
</protein>
<dbReference type="STRING" id="69960.SAMN05421720_101368"/>
<dbReference type="Proteomes" id="UP000199412">
    <property type="component" value="Unassembled WGS sequence"/>
</dbReference>
<evidence type="ECO:0000313" key="2">
    <source>
        <dbReference type="EMBL" id="SDD73003.1"/>
    </source>
</evidence>
<keyword evidence="1" id="KW-0732">Signal</keyword>